<sequence length="125" mass="13143">MTDIAAVSNVQASLEALLRIEGAKAAALVDSGTGMLLGGVGSGIDLDVAAAGNTEVVRAKLRTAKALGLGDAIDDILITLTTQFHIIRPMARTPEVFIYLVLDRDRSNLAMARLKTKEIEGQLAL</sequence>
<name>A0A506XQJ0_9MICO</name>
<accession>A0A506XQJ0</accession>
<evidence type="ECO:0008006" key="3">
    <source>
        <dbReference type="Google" id="ProtNLM"/>
    </source>
</evidence>
<protein>
    <recommendedName>
        <fullName evidence="3">Roadblock/LC7 domain-containing protein</fullName>
    </recommendedName>
</protein>
<keyword evidence="2" id="KW-1185">Reference proteome</keyword>
<evidence type="ECO:0000313" key="1">
    <source>
        <dbReference type="EMBL" id="TPW75004.1"/>
    </source>
</evidence>
<dbReference type="AlphaFoldDB" id="A0A506XQJ0"/>
<organism evidence="1 2">
    <name type="scientific">Schumannella soli</name>
    <dbReference type="NCBI Taxonomy" id="2590779"/>
    <lineage>
        <taxon>Bacteria</taxon>
        <taxon>Bacillati</taxon>
        <taxon>Actinomycetota</taxon>
        <taxon>Actinomycetes</taxon>
        <taxon>Micrococcales</taxon>
        <taxon>Microbacteriaceae</taxon>
        <taxon>Schumannella</taxon>
    </lineage>
</organism>
<dbReference type="SUPFAM" id="SSF103196">
    <property type="entry name" value="Roadblock/LC7 domain"/>
    <property type="match status" value="1"/>
</dbReference>
<gene>
    <name evidence="1" type="ORF">FJ657_12335</name>
</gene>
<dbReference type="OrthoDB" id="3781969at2"/>
<comment type="caution">
    <text evidence="1">The sequence shown here is derived from an EMBL/GenBank/DDBJ whole genome shotgun (WGS) entry which is preliminary data.</text>
</comment>
<dbReference type="RefSeq" id="WP_141164032.1">
    <property type="nucleotide sequence ID" value="NZ_VHQG01000003.1"/>
</dbReference>
<dbReference type="EMBL" id="VHQG01000003">
    <property type="protein sequence ID" value="TPW75004.1"/>
    <property type="molecule type" value="Genomic_DNA"/>
</dbReference>
<reference evidence="1 2" key="1">
    <citation type="submission" date="2019-06" db="EMBL/GenBank/DDBJ databases">
        <authorList>
            <person name="Li F."/>
        </authorList>
    </citation>
    <scope>NUCLEOTIDE SEQUENCE [LARGE SCALE GENOMIC DNA]</scope>
    <source>
        <strain evidence="1 2">10F1D-1</strain>
    </source>
</reference>
<proteinExistence type="predicted"/>
<dbReference type="Proteomes" id="UP000316252">
    <property type="component" value="Unassembled WGS sequence"/>
</dbReference>
<dbReference type="Gene3D" id="3.30.450.30">
    <property type="entry name" value="Dynein light chain 2a, cytoplasmic"/>
    <property type="match status" value="1"/>
</dbReference>
<evidence type="ECO:0000313" key="2">
    <source>
        <dbReference type="Proteomes" id="UP000316252"/>
    </source>
</evidence>